<evidence type="ECO:0000313" key="2">
    <source>
        <dbReference type="Proteomes" id="UP000092598"/>
    </source>
</evidence>
<dbReference type="STRING" id="1915.SLINC_0753"/>
<dbReference type="EMBL" id="CP016438">
    <property type="protein sequence ID" value="ANS62977.1"/>
    <property type="molecule type" value="Genomic_DNA"/>
</dbReference>
<keyword evidence="2" id="KW-1185">Reference proteome</keyword>
<dbReference type="PATRIC" id="fig|1915.4.peg.900"/>
<dbReference type="InterPro" id="IPR016007">
    <property type="entry name" value="Alpha_rhamnosid"/>
</dbReference>
<dbReference type="InterPro" id="IPR013737">
    <property type="entry name" value="Bac_rhamnosid_N"/>
</dbReference>
<evidence type="ECO:0000313" key="1">
    <source>
        <dbReference type="EMBL" id="ANS62977.1"/>
    </source>
</evidence>
<dbReference type="KEGG" id="sls:SLINC_0753"/>
<accession>A0A1B1M3H0</accession>
<dbReference type="AlphaFoldDB" id="A0A1B1M3H0"/>
<reference evidence="1 2" key="1">
    <citation type="submission" date="2016-07" db="EMBL/GenBank/DDBJ databases">
        <title>Enhancement of antibiotic productionsby engineered nitrateutilization in actinobacteria.</title>
        <authorList>
            <person name="Meng S.C."/>
        </authorList>
    </citation>
    <scope>NUCLEOTIDE SEQUENCE [LARGE SCALE GENOMIC DNA]</scope>
    <source>
        <strain evidence="1 2">NRRL 2936</strain>
    </source>
</reference>
<dbReference type="Pfam" id="PF08531">
    <property type="entry name" value="Bac_rhamnosid_N"/>
    <property type="match status" value="1"/>
</dbReference>
<dbReference type="PANTHER" id="PTHR33307">
    <property type="entry name" value="ALPHA-RHAMNOSIDASE (EUROFUNG)"/>
    <property type="match status" value="1"/>
</dbReference>
<protein>
    <submittedName>
        <fullName evidence="1">Alpha-rhamnosidase</fullName>
    </submittedName>
</protein>
<gene>
    <name evidence="1" type="ORF">SLINC_0753</name>
</gene>
<sequence>MSPAWGESDREARLYVSALGVYDARVDYLTYDVTHLVAREPAVTLAAVLGNGWYNGRISDGSTYYSENGNALALKAKLLIRYADGTTQSVVTRPDGSWKATLRLPAVSADTVREGRAPLARVDGVRFLGHSGGVASYRLTSRLR</sequence>
<dbReference type="Proteomes" id="UP000092598">
    <property type="component" value="Chromosome"/>
</dbReference>
<proteinExistence type="predicted"/>
<organism evidence="1 2">
    <name type="scientific">Streptomyces lincolnensis</name>
    <dbReference type="NCBI Taxonomy" id="1915"/>
    <lineage>
        <taxon>Bacteria</taxon>
        <taxon>Bacillati</taxon>
        <taxon>Actinomycetota</taxon>
        <taxon>Actinomycetes</taxon>
        <taxon>Kitasatosporales</taxon>
        <taxon>Streptomycetaceae</taxon>
        <taxon>Streptomyces</taxon>
    </lineage>
</organism>
<name>A0A1B1M3H0_STRLN</name>
<dbReference type="Gene3D" id="2.60.120.260">
    <property type="entry name" value="Galactose-binding domain-like"/>
    <property type="match status" value="1"/>
</dbReference>